<gene>
    <name evidence="1" type="ORF">A6302_02403</name>
</gene>
<proteinExistence type="predicted"/>
<evidence type="ECO:0000313" key="1">
    <source>
        <dbReference type="EMBL" id="ODN70251.1"/>
    </source>
</evidence>
<name>A0A1E3H3Z5_9HYPH</name>
<accession>A0A1E3H3Z5</accession>
<comment type="caution">
    <text evidence="1">The sequence shown here is derived from an EMBL/GenBank/DDBJ whole genome shotgun (WGS) entry which is preliminary data.</text>
</comment>
<dbReference type="EMBL" id="MCRJ01000056">
    <property type="protein sequence ID" value="ODN70251.1"/>
    <property type="molecule type" value="Genomic_DNA"/>
</dbReference>
<organism evidence="1 2">
    <name type="scientific">Methylobrevis pamukkalensis</name>
    <dbReference type="NCBI Taxonomy" id="1439726"/>
    <lineage>
        <taxon>Bacteria</taxon>
        <taxon>Pseudomonadati</taxon>
        <taxon>Pseudomonadota</taxon>
        <taxon>Alphaproteobacteria</taxon>
        <taxon>Hyphomicrobiales</taxon>
        <taxon>Pleomorphomonadaceae</taxon>
        <taxon>Methylobrevis</taxon>
    </lineage>
</organism>
<dbReference type="Proteomes" id="UP000094622">
    <property type="component" value="Unassembled WGS sequence"/>
</dbReference>
<evidence type="ECO:0000313" key="2">
    <source>
        <dbReference type="Proteomes" id="UP000094622"/>
    </source>
</evidence>
<protein>
    <submittedName>
        <fullName evidence="1">Uncharacterized protein</fullName>
    </submittedName>
</protein>
<reference evidence="1 2" key="1">
    <citation type="submission" date="2016-07" db="EMBL/GenBank/DDBJ databases">
        <title>Draft Genome Sequence of Methylobrevis pamukkalensis PK2.</title>
        <authorList>
            <person name="Vasilenko O.V."/>
            <person name="Doronina N.V."/>
            <person name="Shmareva M.N."/>
            <person name="Tarlachkov S.V."/>
            <person name="Mustakhimov I."/>
            <person name="Trotsenko Y.A."/>
        </authorList>
    </citation>
    <scope>NUCLEOTIDE SEQUENCE [LARGE SCALE GENOMIC DNA]</scope>
    <source>
        <strain evidence="1 2">PK2</strain>
    </source>
</reference>
<sequence length="59" mass="6222">MAAVRARGRIEDGGRLPFGVTPRPFGITLHLFDVAPLLFVVIPAKAGTHRAAGITGERA</sequence>
<keyword evidence="2" id="KW-1185">Reference proteome</keyword>
<dbReference type="AlphaFoldDB" id="A0A1E3H3Z5"/>